<dbReference type="RefSeq" id="WP_206716581.1">
    <property type="nucleotide sequence ID" value="NZ_CP071091.1"/>
</dbReference>
<evidence type="ECO:0000313" key="1">
    <source>
        <dbReference type="EMBL" id="QSQ14824.1"/>
    </source>
</evidence>
<proteinExistence type="predicted"/>
<evidence type="ECO:0000313" key="2">
    <source>
        <dbReference type="Proteomes" id="UP000663090"/>
    </source>
</evidence>
<keyword evidence="2" id="KW-1185">Reference proteome</keyword>
<gene>
    <name evidence="1" type="ORF">JY572_01660</name>
</gene>
<sequence>MADTKPWLDPEALQGDDNFLADYGEDMSRTLNLDTWLPENAVEQMMALLKREISDAVNAEDALRSRIRHEVLPLIRGHPGGPQEAGVYSAEPAQFESIYQSLLFAGRVEAVNGSFASYESLPMGITQIGIAIVGYEGTQGTFSQRLFRKEMAEKHNHLLDEVFDCISRRQENSSSTRKAPYSRLARRGIRAYAERAALVDKARAEWRIGQGNPCAYDLLTGSGYQRLLDASLDVLHRLVKRQKKFVFVNPILEDRGWLTLGSALNPGEYTVIETMERFGKQVVGRWQYDAGSRQRVARFVEECCPDILTGVFRTSTRAPPRLFHAHREHVHVAARIAMADSLLRRERGYPLLLDMAEMTCRSVFGEDGFLGLVQDAYSQVGAGLQFFNDSRSRR</sequence>
<accession>A0ABX7NBF5</accession>
<organism evidence="1 2">
    <name type="scientific">Myxococcus landrumensis</name>
    <dbReference type="NCBI Taxonomy" id="2813577"/>
    <lineage>
        <taxon>Bacteria</taxon>
        <taxon>Pseudomonadati</taxon>
        <taxon>Myxococcota</taxon>
        <taxon>Myxococcia</taxon>
        <taxon>Myxococcales</taxon>
        <taxon>Cystobacterineae</taxon>
        <taxon>Myxococcaceae</taxon>
        <taxon>Myxococcus</taxon>
    </lineage>
</organism>
<dbReference type="EMBL" id="CP071091">
    <property type="protein sequence ID" value="QSQ14824.1"/>
    <property type="molecule type" value="Genomic_DNA"/>
</dbReference>
<name>A0ABX7NBF5_9BACT</name>
<dbReference type="Proteomes" id="UP000663090">
    <property type="component" value="Chromosome"/>
</dbReference>
<reference evidence="1 2" key="1">
    <citation type="submission" date="2021-02" db="EMBL/GenBank/DDBJ databases">
        <title>De Novo genome assembly of isolated myxobacteria.</title>
        <authorList>
            <person name="Stevens D.C."/>
        </authorList>
    </citation>
    <scope>NUCLEOTIDE SEQUENCE [LARGE SCALE GENOMIC DNA]</scope>
    <source>
        <strain evidence="1 2">SCHIC003</strain>
    </source>
</reference>
<protein>
    <submittedName>
        <fullName evidence="1">Uncharacterized protein</fullName>
    </submittedName>
</protein>